<comment type="similarity">
    <text evidence="2">In the N-terminal section; belongs to the glycosyltransferase 51 family.</text>
</comment>
<dbReference type="Gene3D" id="3.40.710.10">
    <property type="entry name" value="DD-peptidase/beta-lactamase superfamily"/>
    <property type="match status" value="1"/>
</dbReference>
<keyword evidence="11" id="KW-0961">Cell wall biogenesis/degradation</keyword>
<dbReference type="SUPFAM" id="SSF53955">
    <property type="entry name" value="Lysozyme-like"/>
    <property type="match status" value="1"/>
</dbReference>
<feature type="domain" description="Glycosyl transferase family 51" evidence="17">
    <location>
        <begin position="76"/>
        <end position="260"/>
    </location>
</feature>
<dbReference type="RefSeq" id="WP_218904021.1">
    <property type="nucleotide sequence ID" value="NZ_JACBZD010000001.1"/>
</dbReference>
<sequence length="726" mass="78023">MPPKRPAGGEAAKLIVTFLGVSVLAGVLTAGLLLPATGAIGLTAQSTAETFEEIPSELRTPPLSQATRIYDASGGEIATVYYRDRTVVEWDDIAPTMRDAIVAIEDSRFYEHNGFDLRATLRALTRNAQAGGVAEGGSTLTQQYVKNVFVEQAGDDAEAVAEAQRQTVGRKIEEVKYAIQLEEELTKEEILTNYLNITFFGQQAYGVEAAAQRYFSKSAKDLNLQESATLAGLVQSPTRFDPTSNPEEARERRNLVLQRMADTGFIAQEEADAAKATEIELNVTEPRSGCITAVNGAGFFCDYVRNVILNDPAFGETEEERQELWKTGGLEIHTTLNPQAQTSVVDSVTSHVYETDPVVSAMTIVEPGTGKILAMGQSLPYGVDANQNQTQINFNVPANMGGGNGFQPGSTFKAITMAAALEDGKTPTTEYSSPYRMDYPDMRDCAGGGVPGGGATVENENESEVGPYTMTDAAKLSVNTYFVQMTEDIGLCKLVRMTEALGMEEQASGDPLAVVGSYTLGVNLVTPLQMAAAYAAFANDGTYCTPVALTKVVGLDGQEIPVPQTQCNQAMSERTADTVSAILEEVNRDGTGREASLDGVENAGKTGTTDGRMAAWFAGFTKDLAGAVWVGDPENQEEMIDITIGGVYKEFAYGSDTPGPIWHDGMQGALDGSTPPLDQSPMPLEKPRDDNRDNNNDRNDNDRGNDNNDRNNNGGDNNRGNNRRDD</sequence>
<feature type="domain" description="Penicillin-binding protein transpeptidase" evidence="16">
    <location>
        <begin position="362"/>
        <end position="630"/>
    </location>
</feature>
<dbReference type="InterPro" id="IPR050396">
    <property type="entry name" value="Glycosyltr_51/Transpeptidase"/>
</dbReference>
<evidence type="ECO:0000256" key="8">
    <source>
        <dbReference type="ARBA" id="ARBA00022960"/>
    </source>
</evidence>
<dbReference type="EMBL" id="JACBZD010000001">
    <property type="protein sequence ID" value="NYI05597.1"/>
    <property type="molecule type" value="Genomic_DNA"/>
</dbReference>
<dbReference type="PANTHER" id="PTHR32282">
    <property type="entry name" value="BINDING PROTEIN TRANSPEPTIDASE, PUTATIVE-RELATED"/>
    <property type="match status" value="1"/>
</dbReference>
<keyword evidence="3 18" id="KW-0121">Carboxypeptidase</keyword>
<protein>
    <submittedName>
        <fullName evidence="18">Membrane peptidoglycan carboxypeptidase</fullName>
    </submittedName>
</protein>
<keyword evidence="9" id="KW-0573">Peptidoglycan synthesis</keyword>
<evidence type="ECO:0000259" key="16">
    <source>
        <dbReference type="Pfam" id="PF00905"/>
    </source>
</evidence>
<evidence type="ECO:0000256" key="1">
    <source>
        <dbReference type="ARBA" id="ARBA00007090"/>
    </source>
</evidence>
<dbReference type="GO" id="GO:0030288">
    <property type="term" value="C:outer membrane-bounded periplasmic space"/>
    <property type="evidence" value="ECO:0007669"/>
    <property type="project" value="TreeGrafter"/>
</dbReference>
<evidence type="ECO:0000256" key="15">
    <source>
        <dbReference type="SAM" id="Phobius"/>
    </source>
</evidence>
<evidence type="ECO:0000313" key="18">
    <source>
        <dbReference type="EMBL" id="NYI05597.1"/>
    </source>
</evidence>
<evidence type="ECO:0000256" key="7">
    <source>
        <dbReference type="ARBA" id="ARBA00022801"/>
    </source>
</evidence>
<evidence type="ECO:0000256" key="13">
    <source>
        <dbReference type="ARBA" id="ARBA00049902"/>
    </source>
</evidence>
<dbReference type="FunFam" id="1.10.3810.10:FF:000001">
    <property type="entry name" value="Penicillin-binding protein 1A"/>
    <property type="match status" value="1"/>
</dbReference>
<evidence type="ECO:0000256" key="4">
    <source>
        <dbReference type="ARBA" id="ARBA00022670"/>
    </source>
</evidence>
<dbReference type="GO" id="GO:0009252">
    <property type="term" value="P:peptidoglycan biosynthetic process"/>
    <property type="evidence" value="ECO:0007669"/>
    <property type="project" value="UniProtKB-KW"/>
</dbReference>
<dbReference type="SUPFAM" id="SSF56601">
    <property type="entry name" value="beta-lactamase/transpeptidase-like"/>
    <property type="match status" value="1"/>
</dbReference>
<dbReference type="InterPro" id="IPR023346">
    <property type="entry name" value="Lysozyme-like_dom_sf"/>
</dbReference>
<accession>A0A852ZVD6</accession>
<keyword evidence="8" id="KW-0133">Cell shape</keyword>
<keyword evidence="15" id="KW-1133">Transmembrane helix</keyword>
<evidence type="ECO:0000256" key="5">
    <source>
        <dbReference type="ARBA" id="ARBA00022676"/>
    </source>
</evidence>
<organism evidence="18 19">
    <name type="scientific">Allostreptomyces psammosilenae</name>
    <dbReference type="NCBI Taxonomy" id="1892865"/>
    <lineage>
        <taxon>Bacteria</taxon>
        <taxon>Bacillati</taxon>
        <taxon>Actinomycetota</taxon>
        <taxon>Actinomycetes</taxon>
        <taxon>Kitasatosporales</taxon>
        <taxon>Streptomycetaceae</taxon>
        <taxon>Allostreptomyces</taxon>
    </lineage>
</organism>
<keyword evidence="6" id="KW-0808">Transferase</keyword>
<dbReference type="GO" id="GO:0009002">
    <property type="term" value="F:serine-type D-Ala-D-Ala carboxypeptidase activity"/>
    <property type="evidence" value="ECO:0007669"/>
    <property type="project" value="UniProtKB-EC"/>
</dbReference>
<dbReference type="InterPro" id="IPR001264">
    <property type="entry name" value="Glyco_trans_51"/>
</dbReference>
<evidence type="ECO:0000256" key="12">
    <source>
        <dbReference type="ARBA" id="ARBA00034000"/>
    </source>
</evidence>
<keyword evidence="19" id="KW-1185">Reference proteome</keyword>
<comment type="caution">
    <text evidence="18">The sequence shown here is derived from an EMBL/GenBank/DDBJ whole genome shotgun (WGS) entry which is preliminary data.</text>
</comment>
<dbReference type="GO" id="GO:0008658">
    <property type="term" value="F:penicillin binding"/>
    <property type="evidence" value="ECO:0007669"/>
    <property type="project" value="InterPro"/>
</dbReference>
<comment type="catalytic activity">
    <reaction evidence="12">
        <text>Preferential cleavage: (Ac)2-L-Lys-D-Ala-|-D-Ala. Also transpeptidation of peptidyl-alanyl moieties that are N-acyl substituents of D-alanine.</text>
        <dbReference type="EC" id="3.4.16.4"/>
    </reaction>
</comment>
<name>A0A852ZVD6_9ACTN</name>
<evidence type="ECO:0000256" key="14">
    <source>
        <dbReference type="SAM" id="MobiDB-lite"/>
    </source>
</evidence>
<evidence type="ECO:0000256" key="3">
    <source>
        <dbReference type="ARBA" id="ARBA00022645"/>
    </source>
</evidence>
<evidence type="ECO:0000259" key="17">
    <source>
        <dbReference type="Pfam" id="PF00912"/>
    </source>
</evidence>
<proteinExistence type="inferred from homology"/>
<reference evidence="18 19" key="1">
    <citation type="submission" date="2020-07" db="EMBL/GenBank/DDBJ databases">
        <title>Sequencing the genomes of 1000 actinobacteria strains.</title>
        <authorList>
            <person name="Klenk H.-P."/>
        </authorList>
    </citation>
    <scope>NUCLEOTIDE SEQUENCE [LARGE SCALE GENOMIC DNA]</scope>
    <source>
        <strain evidence="18 19">DSM 42178</strain>
    </source>
</reference>
<dbReference type="GO" id="GO:0008955">
    <property type="term" value="F:peptidoglycan glycosyltransferase activity"/>
    <property type="evidence" value="ECO:0007669"/>
    <property type="project" value="UniProtKB-EC"/>
</dbReference>
<feature type="compositionally biased region" description="Low complexity" evidence="14">
    <location>
        <begin position="710"/>
        <end position="720"/>
    </location>
</feature>
<feature type="compositionally biased region" description="Basic and acidic residues" evidence="14">
    <location>
        <begin position="685"/>
        <end position="709"/>
    </location>
</feature>
<keyword evidence="15" id="KW-0472">Membrane</keyword>
<evidence type="ECO:0000256" key="2">
    <source>
        <dbReference type="ARBA" id="ARBA00007739"/>
    </source>
</evidence>
<evidence type="ECO:0000256" key="9">
    <source>
        <dbReference type="ARBA" id="ARBA00022984"/>
    </source>
</evidence>
<dbReference type="AlphaFoldDB" id="A0A852ZVD6"/>
<evidence type="ECO:0000256" key="6">
    <source>
        <dbReference type="ARBA" id="ARBA00022679"/>
    </source>
</evidence>
<dbReference type="Gene3D" id="1.10.3810.10">
    <property type="entry name" value="Biosynthetic peptidoglycan transglycosylase-like"/>
    <property type="match status" value="1"/>
</dbReference>
<comment type="catalytic activity">
    <reaction evidence="13">
        <text>[GlcNAc-(1-&gt;4)-Mur2Ac(oyl-L-Ala-gamma-D-Glu-L-Lys-D-Ala-D-Ala)](n)-di-trans,octa-cis-undecaprenyl diphosphate + beta-D-GlcNAc-(1-&gt;4)-Mur2Ac(oyl-L-Ala-gamma-D-Glu-L-Lys-D-Ala-D-Ala)-di-trans,octa-cis-undecaprenyl diphosphate = [GlcNAc-(1-&gt;4)-Mur2Ac(oyl-L-Ala-gamma-D-Glu-L-Lys-D-Ala-D-Ala)](n+1)-di-trans,octa-cis-undecaprenyl diphosphate + di-trans,octa-cis-undecaprenyl diphosphate + H(+)</text>
        <dbReference type="Rhea" id="RHEA:23708"/>
        <dbReference type="Rhea" id="RHEA-COMP:9602"/>
        <dbReference type="Rhea" id="RHEA-COMP:9603"/>
        <dbReference type="ChEBI" id="CHEBI:15378"/>
        <dbReference type="ChEBI" id="CHEBI:58405"/>
        <dbReference type="ChEBI" id="CHEBI:60033"/>
        <dbReference type="ChEBI" id="CHEBI:78435"/>
        <dbReference type="EC" id="2.4.99.28"/>
    </reaction>
</comment>
<dbReference type="InterPro" id="IPR036950">
    <property type="entry name" value="PBP_transglycosylase"/>
</dbReference>
<dbReference type="Pfam" id="PF00905">
    <property type="entry name" value="Transpeptidase"/>
    <property type="match status" value="1"/>
</dbReference>
<dbReference type="PANTHER" id="PTHR32282:SF33">
    <property type="entry name" value="PEPTIDOGLYCAN GLYCOSYLTRANSFERASE"/>
    <property type="match status" value="1"/>
</dbReference>
<dbReference type="Pfam" id="PF00912">
    <property type="entry name" value="Transgly"/>
    <property type="match status" value="1"/>
</dbReference>
<dbReference type="Proteomes" id="UP000567795">
    <property type="component" value="Unassembled WGS sequence"/>
</dbReference>
<feature type="region of interest" description="Disordered" evidence="14">
    <location>
        <begin position="659"/>
        <end position="726"/>
    </location>
</feature>
<dbReference type="InterPro" id="IPR012338">
    <property type="entry name" value="Beta-lactam/transpept-like"/>
</dbReference>
<keyword evidence="10" id="KW-0511">Multifunctional enzyme</keyword>
<dbReference type="GO" id="GO:0008360">
    <property type="term" value="P:regulation of cell shape"/>
    <property type="evidence" value="ECO:0007669"/>
    <property type="project" value="UniProtKB-KW"/>
</dbReference>
<gene>
    <name evidence="18" type="ORF">FHU37_002540</name>
</gene>
<evidence type="ECO:0000313" key="19">
    <source>
        <dbReference type="Proteomes" id="UP000567795"/>
    </source>
</evidence>
<dbReference type="InterPro" id="IPR001460">
    <property type="entry name" value="PCN-bd_Tpept"/>
</dbReference>
<keyword evidence="5" id="KW-0328">Glycosyltransferase</keyword>
<feature type="transmembrane region" description="Helical" evidence="15">
    <location>
        <begin position="12"/>
        <end position="34"/>
    </location>
</feature>
<keyword evidence="7" id="KW-0378">Hydrolase</keyword>
<dbReference type="GO" id="GO:0071555">
    <property type="term" value="P:cell wall organization"/>
    <property type="evidence" value="ECO:0007669"/>
    <property type="project" value="UniProtKB-KW"/>
</dbReference>
<evidence type="ECO:0000256" key="10">
    <source>
        <dbReference type="ARBA" id="ARBA00023268"/>
    </source>
</evidence>
<evidence type="ECO:0000256" key="11">
    <source>
        <dbReference type="ARBA" id="ARBA00023316"/>
    </source>
</evidence>
<keyword evidence="4" id="KW-0645">Protease</keyword>
<dbReference type="GO" id="GO:0006508">
    <property type="term" value="P:proteolysis"/>
    <property type="evidence" value="ECO:0007669"/>
    <property type="project" value="UniProtKB-KW"/>
</dbReference>
<comment type="similarity">
    <text evidence="1">In the C-terminal section; belongs to the transpeptidase family.</text>
</comment>
<keyword evidence="15" id="KW-0812">Transmembrane</keyword>